<dbReference type="SUPFAM" id="SSF51621">
    <property type="entry name" value="Phosphoenolpyruvate/pyruvate domain"/>
    <property type="match status" value="1"/>
</dbReference>
<comment type="similarity">
    <text evidence="2">Belongs to the isocitrate lyase/PEP mutase superfamily. Methylisocitrate lyase family.</text>
</comment>
<evidence type="ECO:0000256" key="2">
    <source>
        <dbReference type="ARBA" id="ARBA00009282"/>
    </source>
</evidence>
<dbReference type="InterPro" id="IPR039556">
    <property type="entry name" value="ICL/PEPM"/>
</dbReference>
<organism evidence="6">
    <name type="scientific">marine metagenome</name>
    <dbReference type="NCBI Taxonomy" id="408172"/>
    <lineage>
        <taxon>unclassified sequences</taxon>
        <taxon>metagenomes</taxon>
        <taxon>ecological metagenomes</taxon>
    </lineage>
</organism>
<dbReference type="InterPro" id="IPR012695">
    <property type="entry name" value="PrpB"/>
</dbReference>
<evidence type="ECO:0000256" key="4">
    <source>
        <dbReference type="ARBA" id="ARBA00022842"/>
    </source>
</evidence>
<dbReference type="GO" id="GO:0019629">
    <property type="term" value="P:propionate catabolic process, 2-methylcitrate cycle"/>
    <property type="evidence" value="ECO:0007669"/>
    <property type="project" value="InterPro"/>
</dbReference>
<dbReference type="GO" id="GO:0046421">
    <property type="term" value="F:methylisocitrate lyase activity"/>
    <property type="evidence" value="ECO:0007669"/>
    <property type="project" value="InterPro"/>
</dbReference>
<dbReference type="NCBIfam" id="TIGR02317">
    <property type="entry name" value="prpB"/>
    <property type="match status" value="1"/>
</dbReference>
<accession>A0A382B0L2</accession>
<dbReference type="AlphaFoldDB" id="A0A382B0L2"/>
<dbReference type="PANTHER" id="PTHR42905">
    <property type="entry name" value="PHOSPHOENOLPYRUVATE CARBOXYLASE"/>
    <property type="match status" value="1"/>
</dbReference>
<evidence type="ECO:0000256" key="3">
    <source>
        <dbReference type="ARBA" id="ARBA00022723"/>
    </source>
</evidence>
<dbReference type="GO" id="GO:0046872">
    <property type="term" value="F:metal ion binding"/>
    <property type="evidence" value="ECO:0007669"/>
    <property type="project" value="UniProtKB-KW"/>
</dbReference>
<keyword evidence="3" id="KW-0479">Metal-binding</keyword>
<keyword evidence="4" id="KW-0460">Magnesium</keyword>
<dbReference type="InterPro" id="IPR040442">
    <property type="entry name" value="Pyrv_kinase-like_dom_sf"/>
</dbReference>
<dbReference type="EMBL" id="UINC01027503">
    <property type="protein sequence ID" value="SVB06852.1"/>
    <property type="molecule type" value="Genomic_DNA"/>
</dbReference>
<name>A0A382B0L2_9ZZZZ</name>
<sequence>MNNQFDNLGKRLKSLIDNNQYVLTPGVFSPLIAMMAEKKGFKSLYFSGAAFSAMKGVPDIGIFTFQELFDAVIEITKMSNLPLIVDVDTGFGEVINVTRTVSDLESIGVAAIQIEDQLFPKRCGHLEGKEIIESNEFAKKIYAAKSVSKDMLVIARTDAKAVEGIDSAIERAKLYKDAGADIIFPEALETEEEFKFFAESVNGDMLANMTEFGKTPYYPAEKFADMGYKIIIYPVSGLRTALNAISALFDEIMETGSQVKFVEEMLTRKDLYNLINYDSYVKMDKSLGGDDLIEK</sequence>
<evidence type="ECO:0008006" key="7">
    <source>
        <dbReference type="Google" id="ProtNLM"/>
    </source>
</evidence>
<keyword evidence="5" id="KW-0456">Lyase</keyword>
<dbReference type="CDD" id="cd00377">
    <property type="entry name" value="ICL_PEPM"/>
    <property type="match status" value="1"/>
</dbReference>
<dbReference type="InterPro" id="IPR015813">
    <property type="entry name" value="Pyrv/PenolPyrv_kinase-like_dom"/>
</dbReference>
<protein>
    <recommendedName>
        <fullName evidence="7">Methylisocitrate lyase</fullName>
    </recommendedName>
</protein>
<evidence type="ECO:0000256" key="5">
    <source>
        <dbReference type="ARBA" id="ARBA00023239"/>
    </source>
</evidence>
<proteinExistence type="inferred from homology"/>
<comment type="cofactor">
    <cofactor evidence="1">
        <name>Mg(2+)</name>
        <dbReference type="ChEBI" id="CHEBI:18420"/>
    </cofactor>
</comment>
<dbReference type="PROSITE" id="PS00161">
    <property type="entry name" value="ISOCITRATE_LYASE"/>
    <property type="match status" value="1"/>
</dbReference>
<dbReference type="PANTHER" id="PTHR42905:SF5">
    <property type="entry name" value="CARBOXYVINYL-CARBOXYPHOSPHONATE PHOSPHORYLMUTASE, CHLOROPLASTIC"/>
    <property type="match status" value="1"/>
</dbReference>
<dbReference type="InterPro" id="IPR018523">
    <property type="entry name" value="Isocitrate_lyase_ph_CS"/>
</dbReference>
<evidence type="ECO:0000313" key="6">
    <source>
        <dbReference type="EMBL" id="SVB06852.1"/>
    </source>
</evidence>
<evidence type="ECO:0000256" key="1">
    <source>
        <dbReference type="ARBA" id="ARBA00001946"/>
    </source>
</evidence>
<gene>
    <name evidence="6" type="ORF">METZ01_LOCUS159706</name>
</gene>
<reference evidence="6" key="1">
    <citation type="submission" date="2018-05" db="EMBL/GenBank/DDBJ databases">
        <authorList>
            <person name="Lanie J.A."/>
            <person name="Ng W.-L."/>
            <person name="Kazmierczak K.M."/>
            <person name="Andrzejewski T.M."/>
            <person name="Davidsen T.M."/>
            <person name="Wayne K.J."/>
            <person name="Tettelin H."/>
            <person name="Glass J.I."/>
            <person name="Rusch D."/>
            <person name="Podicherti R."/>
            <person name="Tsui H.-C.T."/>
            <person name="Winkler M.E."/>
        </authorList>
    </citation>
    <scope>NUCLEOTIDE SEQUENCE</scope>
</reference>
<dbReference type="Gene3D" id="3.20.20.60">
    <property type="entry name" value="Phosphoenolpyruvate-binding domains"/>
    <property type="match status" value="1"/>
</dbReference>
<dbReference type="Pfam" id="PF13714">
    <property type="entry name" value="PEP_mutase"/>
    <property type="match status" value="1"/>
</dbReference>